<evidence type="ECO:0000259" key="6">
    <source>
        <dbReference type="Pfam" id="PF01266"/>
    </source>
</evidence>
<dbReference type="GO" id="GO:0051698">
    <property type="term" value="F:saccharopine oxidase activity"/>
    <property type="evidence" value="ECO:0007669"/>
    <property type="project" value="TreeGrafter"/>
</dbReference>
<dbReference type="InterPro" id="IPR045170">
    <property type="entry name" value="MTOX"/>
</dbReference>
<proteinExistence type="inferred from homology"/>
<dbReference type="GeneID" id="59313853"/>
<evidence type="ECO:0000256" key="5">
    <source>
        <dbReference type="ARBA" id="ARBA00023002"/>
    </source>
</evidence>
<keyword evidence="5" id="KW-0560">Oxidoreductase</keyword>
<dbReference type="PANTHER" id="PTHR10961:SF37">
    <property type="entry name" value="FAD DEPENDENT OXIDOREDUCTASE DOMAIN-CONTAINING PROTEIN"/>
    <property type="match status" value="1"/>
</dbReference>
<dbReference type="GO" id="GO:0050660">
    <property type="term" value="F:flavin adenine dinucleotide binding"/>
    <property type="evidence" value="ECO:0007669"/>
    <property type="project" value="InterPro"/>
</dbReference>
<evidence type="ECO:0000313" key="8">
    <source>
        <dbReference type="Proteomes" id="UP000547976"/>
    </source>
</evidence>
<dbReference type="RefSeq" id="XP_036542940.1">
    <property type="nucleotide sequence ID" value="XM_036679135.1"/>
</dbReference>
<dbReference type="Gene3D" id="3.50.50.60">
    <property type="entry name" value="FAD/NAD(P)-binding domain"/>
    <property type="match status" value="1"/>
</dbReference>
<dbReference type="InterPro" id="IPR036188">
    <property type="entry name" value="FAD/NAD-bd_sf"/>
</dbReference>
<gene>
    <name evidence="7" type="ORF">FSUBG_1466</name>
</gene>
<dbReference type="InterPro" id="IPR006076">
    <property type="entry name" value="FAD-dep_OxRdtase"/>
</dbReference>
<dbReference type="PANTHER" id="PTHR10961">
    <property type="entry name" value="PEROXISOMAL SARCOSINE OXIDASE"/>
    <property type="match status" value="1"/>
</dbReference>
<reference evidence="7 8" key="1">
    <citation type="submission" date="2020-05" db="EMBL/GenBank/DDBJ databases">
        <title>Identification and distribution of gene clusters putatively required for synthesis of sphingolipid metabolism inhibitors in phylogenetically diverse species of the filamentous fungus Fusarium.</title>
        <authorList>
            <person name="Kim H.-S."/>
            <person name="Busman M."/>
            <person name="Brown D.W."/>
            <person name="Divon H."/>
            <person name="Uhlig S."/>
            <person name="Proctor R.H."/>
        </authorList>
    </citation>
    <scope>NUCLEOTIDE SEQUENCE [LARGE SCALE GENOMIC DNA]</scope>
    <source>
        <strain evidence="7 8">NRRL 66333</strain>
    </source>
</reference>
<evidence type="ECO:0000313" key="7">
    <source>
        <dbReference type="EMBL" id="KAF5612389.1"/>
    </source>
</evidence>
<dbReference type="Gene3D" id="3.30.9.10">
    <property type="entry name" value="D-Amino Acid Oxidase, subunit A, domain 2"/>
    <property type="match status" value="1"/>
</dbReference>
<comment type="cofactor">
    <cofactor evidence="1">
        <name>FAD</name>
        <dbReference type="ChEBI" id="CHEBI:57692"/>
    </cofactor>
</comment>
<comment type="caution">
    <text evidence="7">The sequence shown here is derived from an EMBL/GenBank/DDBJ whole genome shotgun (WGS) entry which is preliminary data.</text>
</comment>
<organism evidence="7 8">
    <name type="scientific">Gibberella subglutinans</name>
    <name type="common">Fusarium subglutinans</name>
    <dbReference type="NCBI Taxonomy" id="42677"/>
    <lineage>
        <taxon>Eukaryota</taxon>
        <taxon>Fungi</taxon>
        <taxon>Dikarya</taxon>
        <taxon>Ascomycota</taxon>
        <taxon>Pezizomycotina</taxon>
        <taxon>Sordariomycetes</taxon>
        <taxon>Hypocreomycetidae</taxon>
        <taxon>Hypocreales</taxon>
        <taxon>Nectriaceae</taxon>
        <taxon>Fusarium</taxon>
        <taxon>Fusarium fujikuroi species complex</taxon>
    </lineage>
</organism>
<comment type="similarity">
    <text evidence="2">Belongs to the MSOX/MTOX family.</text>
</comment>
<evidence type="ECO:0000256" key="1">
    <source>
        <dbReference type="ARBA" id="ARBA00001974"/>
    </source>
</evidence>
<keyword evidence="8" id="KW-1185">Reference proteome</keyword>
<evidence type="ECO:0000256" key="2">
    <source>
        <dbReference type="ARBA" id="ARBA00010989"/>
    </source>
</evidence>
<evidence type="ECO:0000256" key="4">
    <source>
        <dbReference type="ARBA" id="ARBA00022827"/>
    </source>
</evidence>
<dbReference type="Proteomes" id="UP000547976">
    <property type="component" value="Unassembled WGS sequence"/>
</dbReference>
<name>A0A8H5QCR6_GIBSU</name>
<sequence>MKLSRLHDNRQKQLQDSEPHVIGFLSAPYPDSGSQLRNSRSDPENDFCIAPFTMASSSYLIVGAGVFGVSTAYQLIQKYPNASVTIVDRDPYDGDNRVAASWDWNKVVRADYDDLLYCRLALEAQDIFESDPLWMPHFHKAGVFWVCRSDYAQDVINNYKKLGRASDIQVYTIEEAKKLYGGLYEEADYTGAKEVLVNRNSGWGAAGDSLRAVTREAMKLGVKYIVADVATVQIENDRATGIQTAKGEIISADTVILSTGAYTAKLLEYSAARHNLPDLRSGDRITAAGITTGMVTLDDQSFAKMKDMPVGFQGYTYKHNSPFIGSLPPTKDREIKWWGRNIFSNHRAVLPGRVVSAPPDEKDYAQWKVPNSLKEDIDNANRLFFGSKGAHWKYEKHRICWDAFTSSGDFIISPHAGAKGLYVATCGSFHGYKFFPVLGKYVVQMLEDKLEPELKEKWAWDRERPDAALNCEFPNSEMRDLLDPAARL</sequence>
<dbReference type="SUPFAM" id="SSF51905">
    <property type="entry name" value="FAD/NAD(P)-binding domain"/>
    <property type="match status" value="1"/>
</dbReference>
<keyword evidence="4" id="KW-0274">FAD</keyword>
<accession>A0A8H5QCR6</accession>
<dbReference type="OrthoDB" id="2219495at2759"/>
<keyword evidence="3" id="KW-0285">Flavoprotein</keyword>
<dbReference type="GO" id="GO:0008115">
    <property type="term" value="F:sarcosine oxidase activity"/>
    <property type="evidence" value="ECO:0007669"/>
    <property type="project" value="TreeGrafter"/>
</dbReference>
<evidence type="ECO:0000256" key="3">
    <source>
        <dbReference type="ARBA" id="ARBA00022630"/>
    </source>
</evidence>
<dbReference type="AlphaFoldDB" id="A0A8H5QCR6"/>
<dbReference type="EMBL" id="JAAOAV010000008">
    <property type="protein sequence ID" value="KAF5612389.1"/>
    <property type="molecule type" value="Genomic_DNA"/>
</dbReference>
<feature type="domain" description="FAD dependent oxidoreductase" evidence="6">
    <location>
        <begin position="59"/>
        <end position="445"/>
    </location>
</feature>
<dbReference type="Pfam" id="PF01266">
    <property type="entry name" value="DAO"/>
    <property type="match status" value="1"/>
</dbReference>
<protein>
    <submittedName>
        <fullName evidence="7">Fructosyl amino acid oxidase</fullName>
    </submittedName>
</protein>